<protein>
    <recommendedName>
        <fullName evidence="3">VOC domain-containing protein</fullName>
    </recommendedName>
</protein>
<dbReference type="SUPFAM" id="SSF54593">
    <property type="entry name" value="Glyoxalase/Bleomycin resistance protein/Dihydroxybiphenyl dioxygenase"/>
    <property type="match status" value="1"/>
</dbReference>
<dbReference type="RefSeq" id="WP_005173712.1">
    <property type="nucleotide sequence ID" value="NZ_BANR01000005.1"/>
</dbReference>
<evidence type="ECO:0008006" key="3">
    <source>
        <dbReference type="Google" id="ProtNLM"/>
    </source>
</evidence>
<gene>
    <name evidence="1" type="ORF">GOACH_05_03430</name>
</gene>
<dbReference type="AlphaFoldDB" id="L7KIR8"/>
<dbReference type="eggNOG" id="COG0346">
    <property type="taxonomic scope" value="Bacteria"/>
</dbReference>
<name>L7KIR8_9ACTN</name>
<dbReference type="InterPro" id="IPR029068">
    <property type="entry name" value="Glyas_Bleomycin-R_OHBP_Dase"/>
</dbReference>
<dbReference type="Gene3D" id="3.10.180.10">
    <property type="entry name" value="2,3-Dihydroxybiphenyl 1,2-Dioxygenase, domain 1"/>
    <property type="match status" value="1"/>
</dbReference>
<keyword evidence="2" id="KW-1185">Reference proteome</keyword>
<organism evidence="1 2">
    <name type="scientific">Gordonia aichiensis NBRC 108223</name>
    <dbReference type="NCBI Taxonomy" id="1220583"/>
    <lineage>
        <taxon>Bacteria</taxon>
        <taxon>Bacillati</taxon>
        <taxon>Actinomycetota</taxon>
        <taxon>Actinomycetes</taxon>
        <taxon>Mycobacteriales</taxon>
        <taxon>Gordoniaceae</taxon>
        <taxon>Gordonia</taxon>
    </lineage>
</organism>
<dbReference type="STRING" id="1220583.GOACH_05_03430"/>
<evidence type="ECO:0000313" key="1">
    <source>
        <dbReference type="EMBL" id="GAC48474.1"/>
    </source>
</evidence>
<evidence type="ECO:0000313" key="2">
    <source>
        <dbReference type="Proteomes" id="UP000010988"/>
    </source>
</evidence>
<comment type="caution">
    <text evidence="1">The sequence shown here is derived from an EMBL/GenBank/DDBJ whole genome shotgun (WGS) entry which is preliminary data.</text>
</comment>
<dbReference type="Proteomes" id="UP000010988">
    <property type="component" value="Unassembled WGS sequence"/>
</dbReference>
<accession>L7KIR8</accession>
<dbReference type="EMBL" id="BANR01000005">
    <property type="protein sequence ID" value="GAC48474.1"/>
    <property type="molecule type" value="Genomic_DNA"/>
</dbReference>
<sequence>MTIIELAVDDASATIDAYRRLLGRDDLADEYTTSNAVLRCDGSQPAHRVLFDVDSASSWYTLLQRRGLDVRPYDSSTIHVDGLPVGVTDHLANSHAPQSGIDDIAGIDHIVFQAAGRDHAVALFGSTLGLDFRLDRPVAEGLRQLFFRDDSLIIEVLVTADAADRSSHDRATPPLSLWGIAWATTDIEATQARLTGAGLTVSQVRTGRKPNTRVATVRSPALATRTLIIEPTRSVVATEESS</sequence>
<reference evidence="1 2" key="1">
    <citation type="submission" date="2012-12" db="EMBL/GenBank/DDBJ databases">
        <title>Whole genome shotgun sequence of Gordonia aichiensis NBRC 108223.</title>
        <authorList>
            <person name="Isaki-Nakamura S."/>
            <person name="Hosoyama A."/>
            <person name="Tsuchikane K."/>
            <person name="Ando Y."/>
            <person name="Baba S."/>
            <person name="Ohji S."/>
            <person name="Hamada M."/>
            <person name="Tamura T."/>
            <person name="Yamazoe A."/>
            <person name="Yamazaki S."/>
            <person name="Fujita N."/>
        </authorList>
    </citation>
    <scope>NUCLEOTIDE SEQUENCE [LARGE SCALE GENOMIC DNA]</scope>
    <source>
        <strain evidence="1 2">NBRC 108223</strain>
    </source>
</reference>
<dbReference type="Pfam" id="PF13669">
    <property type="entry name" value="Glyoxalase_4"/>
    <property type="match status" value="1"/>
</dbReference>
<dbReference type="OrthoDB" id="4373689at2"/>
<proteinExistence type="predicted"/>